<feature type="domain" description="Glycosyl transferase family 1" evidence="2">
    <location>
        <begin position="243"/>
        <end position="388"/>
    </location>
</feature>
<dbReference type="PANTHER" id="PTHR46401">
    <property type="entry name" value="GLYCOSYLTRANSFERASE WBBK-RELATED"/>
    <property type="match status" value="1"/>
</dbReference>
<gene>
    <name evidence="4" type="ORF">FIM25_07440</name>
</gene>
<evidence type="ECO:0000259" key="2">
    <source>
        <dbReference type="Pfam" id="PF00534"/>
    </source>
</evidence>
<organism evidence="4 5">
    <name type="scientific">Desulfobotulus mexicanus</name>
    <dbReference type="NCBI Taxonomy" id="2586642"/>
    <lineage>
        <taxon>Bacteria</taxon>
        <taxon>Pseudomonadati</taxon>
        <taxon>Thermodesulfobacteriota</taxon>
        <taxon>Desulfobacteria</taxon>
        <taxon>Desulfobacterales</taxon>
        <taxon>Desulfobacteraceae</taxon>
        <taxon>Desulfobotulus</taxon>
    </lineage>
</organism>
<dbReference type="GO" id="GO:0009103">
    <property type="term" value="P:lipopolysaccharide biosynthetic process"/>
    <property type="evidence" value="ECO:0007669"/>
    <property type="project" value="TreeGrafter"/>
</dbReference>
<dbReference type="CDD" id="cd03801">
    <property type="entry name" value="GT4_PimA-like"/>
    <property type="match status" value="1"/>
</dbReference>
<evidence type="ECO:0000256" key="1">
    <source>
        <dbReference type="ARBA" id="ARBA00022679"/>
    </source>
</evidence>
<dbReference type="PANTHER" id="PTHR46401:SF2">
    <property type="entry name" value="GLYCOSYLTRANSFERASE WBBK-RELATED"/>
    <property type="match status" value="1"/>
</dbReference>
<feature type="domain" description="Glycosyltransferase subfamily 4-like N-terminal" evidence="3">
    <location>
        <begin position="23"/>
        <end position="223"/>
    </location>
</feature>
<dbReference type="RefSeq" id="WP_139447847.1">
    <property type="nucleotide sequence ID" value="NZ_VDMB01000007.1"/>
</dbReference>
<dbReference type="Gene3D" id="3.40.50.2000">
    <property type="entry name" value="Glycogen Phosphorylase B"/>
    <property type="match status" value="2"/>
</dbReference>
<protein>
    <submittedName>
        <fullName evidence="4">Glycosyltransferase family 4 protein</fullName>
    </submittedName>
</protein>
<evidence type="ECO:0000313" key="4">
    <source>
        <dbReference type="EMBL" id="TYT74948.1"/>
    </source>
</evidence>
<dbReference type="GO" id="GO:0016757">
    <property type="term" value="F:glycosyltransferase activity"/>
    <property type="evidence" value="ECO:0007669"/>
    <property type="project" value="InterPro"/>
</dbReference>
<keyword evidence="1 4" id="KW-0808">Transferase</keyword>
<dbReference type="Pfam" id="PF13439">
    <property type="entry name" value="Glyco_transf_4"/>
    <property type="match status" value="1"/>
</dbReference>
<name>A0A5Q4VDB5_9BACT</name>
<dbReference type="InterPro" id="IPR028098">
    <property type="entry name" value="Glyco_trans_4-like_N"/>
</dbReference>
<dbReference type="Pfam" id="PF00534">
    <property type="entry name" value="Glycos_transf_1"/>
    <property type="match status" value="1"/>
</dbReference>
<dbReference type="Proteomes" id="UP000321899">
    <property type="component" value="Unassembled WGS sequence"/>
</dbReference>
<comment type="caution">
    <text evidence="4">The sequence shown here is derived from an EMBL/GenBank/DDBJ whole genome shotgun (WGS) entry which is preliminary data.</text>
</comment>
<reference evidence="4 5" key="1">
    <citation type="submission" date="2019-06" db="EMBL/GenBank/DDBJ databases">
        <title>Desulfobotulus mexicanus sp. nov., a novel sulfate-reducing bacterium isolated from the sediment of an alkaline crater lake in Mexico.</title>
        <authorList>
            <person name="Hirschler-Rea A."/>
        </authorList>
    </citation>
    <scope>NUCLEOTIDE SEQUENCE [LARGE SCALE GENOMIC DNA]</scope>
    <source>
        <strain evidence="4 5">PAR22N</strain>
    </source>
</reference>
<evidence type="ECO:0000313" key="5">
    <source>
        <dbReference type="Proteomes" id="UP000321899"/>
    </source>
</evidence>
<dbReference type="EMBL" id="VDMB01000007">
    <property type="protein sequence ID" value="TYT74948.1"/>
    <property type="molecule type" value="Genomic_DNA"/>
</dbReference>
<dbReference type="InterPro" id="IPR001296">
    <property type="entry name" value="Glyco_trans_1"/>
</dbReference>
<evidence type="ECO:0000259" key="3">
    <source>
        <dbReference type="Pfam" id="PF13439"/>
    </source>
</evidence>
<proteinExistence type="predicted"/>
<dbReference type="AlphaFoldDB" id="A0A5Q4VDB5"/>
<dbReference type="OrthoDB" id="9767517at2"/>
<sequence length="415" mass="46364">MSEKTNQPLRICMISYRSNPHSGGQGVYIRNLAKALCELGHEVDVLAGPPDPLLEGAARLIPVETLDLYNPEALFRTPRLDELKDPVNLMEWLGTSTMGYPEPFTFGFRAVRHLKDQLHKYDIIHDNQSLSYGIEKLSRKIPTVATIHHPMTVDRKLAIRSVRAPWKKFKHLRWYSFIGMQKRVSRKLAKIITVSEFSKNDIAREYAIDPSRFSVVPNGISTELFHPMPAIPREPGRLIVTNSADMPLKGLYHLLEALHQVSRTHSVRLTVIGKAKEKGGIEKLIKKLDISHLIDFTGRIDHHQFVREYAKASIAVVPSLYEGFGLPVGEAMATATPVISTTGGALPEVAGDAALLVPPGNSNALAKAICDLLGDPEKRKQLGAAGYARVHEQFTWKNAAEKTVETYREVIRDHR</sequence>
<accession>A0A5Q4VDB5</accession>
<dbReference type="SUPFAM" id="SSF53756">
    <property type="entry name" value="UDP-Glycosyltransferase/glycogen phosphorylase"/>
    <property type="match status" value="1"/>
</dbReference>
<keyword evidence="5" id="KW-1185">Reference proteome</keyword>